<evidence type="ECO:0000313" key="4">
    <source>
        <dbReference type="Proteomes" id="UP000285757"/>
    </source>
</evidence>
<accession>A0A423KY68</accession>
<protein>
    <recommendedName>
        <fullName evidence="2">Phage tail assembly chaperone-like domain-containing protein</fullName>
    </recommendedName>
</protein>
<evidence type="ECO:0000313" key="3">
    <source>
        <dbReference type="EMBL" id="RON61023.1"/>
    </source>
</evidence>
<dbReference type="AlphaFoldDB" id="A0A423KY68"/>
<reference evidence="3 4" key="1">
    <citation type="submission" date="2016-10" db="EMBL/GenBank/DDBJ databases">
        <title>Comparative genome analysis of multiple Pseudomonas spp. focuses on biocontrol and plant growth promoting traits.</title>
        <authorList>
            <person name="Tao X.-Y."/>
            <person name="Taylor C.G."/>
        </authorList>
    </citation>
    <scope>NUCLEOTIDE SEQUENCE [LARGE SCALE GENOMIC DNA]</scope>
    <source>
        <strain evidence="3 4">24D3</strain>
    </source>
</reference>
<dbReference type="InterPro" id="IPR031893">
    <property type="entry name" value="Phage_tail_APC"/>
</dbReference>
<dbReference type="RefSeq" id="WP_123536526.1">
    <property type="nucleotide sequence ID" value="NZ_MOBU01000031.1"/>
</dbReference>
<sequence>MKAIIENGLVIALVNGDVDCGVVIPIGNPVSTGWIYKDDTFSEPAAVTVSPDAAATAERQWRAAVLIESDWLVIRHRDELDAGVQTSLSSKQFAKLLAYRQALRDWPTASDAVDSASRPQPPKWLARLSQRVP</sequence>
<gene>
    <name evidence="3" type="ORF">BK671_26750</name>
</gene>
<feature type="region of interest" description="Disordered" evidence="1">
    <location>
        <begin position="109"/>
        <end position="133"/>
    </location>
</feature>
<dbReference type="Proteomes" id="UP000285757">
    <property type="component" value="Unassembled WGS sequence"/>
</dbReference>
<dbReference type="EMBL" id="MOBU01000031">
    <property type="protein sequence ID" value="RON61023.1"/>
    <property type="molecule type" value="Genomic_DNA"/>
</dbReference>
<organism evidence="3 4">
    <name type="scientific">Pseudomonas fluorescens</name>
    <dbReference type="NCBI Taxonomy" id="294"/>
    <lineage>
        <taxon>Bacteria</taxon>
        <taxon>Pseudomonadati</taxon>
        <taxon>Pseudomonadota</taxon>
        <taxon>Gammaproteobacteria</taxon>
        <taxon>Pseudomonadales</taxon>
        <taxon>Pseudomonadaceae</taxon>
        <taxon>Pseudomonas</taxon>
    </lineage>
</organism>
<proteinExistence type="predicted"/>
<evidence type="ECO:0000256" key="1">
    <source>
        <dbReference type="SAM" id="MobiDB-lite"/>
    </source>
</evidence>
<feature type="domain" description="Phage tail assembly chaperone-like" evidence="2">
    <location>
        <begin position="56"/>
        <end position="123"/>
    </location>
</feature>
<dbReference type="Pfam" id="PF16778">
    <property type="entry name" value="Phage_tail_APC"/>
    <property type="match status" value="1"/>
</dbReference>
<evidence type="ECO:0000259" key="2">
    <source>
        <dbReference type="Pfam" id="PF16778"/>
    </source>
</evidence>
<comment type="caution">
    <text evidence="3">The sequence shown here is derived from an EMBL/GenBank/DDBJ whole genome shotgun (WGS) entry which is preliminary data.</text>
</comment>
<name>A0A423KY68_PSEFL</name>